<protein>
    <submittedName>
        <fullName evidence="7">OLC1v1029884C2</fullName>
    </submittedName>
</protein>
<comment type="subcellular location">
    <subcellularLocation>
        <location evidence="1 4 5">Nucleus</location>
    </subcellularLocation>
</comment>
<dbReference type="EMBL" id="OX459119">
    <property type="protein sequence ID" value="CAI9094189.1"/>
    <property type="molecule type" value="Genomic_DNA"/>
</dbReference>
<keyword evidence="4 5" id="KW-0539">Nucleus</keyword>
<dbReference type="SMART" id="SM00389">
    <property type="entry name" value="HOX"/>
    <property type="match status" value="1"/>
</dbReference>
<name>A0AAV1CES3_OLDCO</name>
<evidence type="ECO:0000313" key="7">
    <source>
        <dbReference type="EMBL" id="CAI9094189.1"/>
    </source>
</evidence>
<evidence type="ECO:0000313" key="8">
    <source>
        <dbReference type="Proteomes" id="UP001161247"/>
    </source>
</evidence>
<dbReference type="AlphaFoldDB" id="A0AAV1CES3"/>
<organism evidence="7 8">
    <name type="scientific">Oldenlandia corymbosa var. corymbosa</name>
    <dbReference type="NCBI Taxonomy" id="529605"/>
    <lineage>
        <taxon>Eukaryota</taxon>
        <taxon>Viridiplantae</taxon>
        <taxon>Streptophyta</taxon>
        <taxon>Embryophyta</taxon>
        <taxon>Tracheophyta</taxon>
        <taxon>Spermatophyta</taxon>
        <taxon>Magnoliopsida</taxon>
        <taxon>eudicotyledons</taxon>
        <taxon>Gunneridae</taxon>
        <taxon>Pentapetalae</taxon>
        <taxon>asterids</taxon>
        <taxon>lamiids</taxon>
        <taxon>Gentianales</taxon>
        <taxon>Rubiaceae</taxon>
        <taxon>Rubioideae</taxon>
        <taxon>Spermacoceae</taxon>
        <taxon>Hedyotis-Oldenlandia complex</taxon>
        <taxon>Oldenlandia</taxon>
    </lineage>
</organism>
<evidence type="ECO:0000256" key="5">
    <source>
        <dbReference type="RuleBase" id="RU000682"/>
    </source>
</evidence>
<dbReference type="Proteomes" id="UP001161247">
    <property type="component" value="Chromosome 2"/>
</dbReference>
<sequence length="141" mass="16339">MASEGDANSCVEDGEAPFGFEIRKRANHRHSPDQIQQLDAFFRDWKHPDERDREALSQKVGLTPNQIKYWFQNRRAQTKAHQEKLQLFKLKNENYKLKAANFALREACKKLVSAAQSQGVSQLALKEAILRKERLRSSDRS</sequence>
<dbReference type="Pfam" id="PF00046">
    <property type="entry name" value="Homeodomain"/>
    <property type="match status" value="1"/>
</dbReference>
<evidence type="ECO:0000256" key="4">
    <source>
        <dbReference type="PROSITE-ProRule" id="PRU00108"/>
    </source>
</evidence>
<dbReference type="CDD" id="cd00086">
    <property type="entry name" value="homeodomain"/>
    <property type="match status" value="1"/>
</dbReference>
<dbReference type="Gene3D" id="1.10.10.60">
    <property type="entry name" value="Homeodomain-like"/>
    <property type="match status" value="1"/>
</dbReference>
<dbReference type="PRINTS" id="PR00031">
    <property type="entry name" value="HTHREPRESSR"/>
</dbReference>
<keyword evidence="2 4" id="KW-0238">DNA-binding</keyword>
<dbReference type="InterPro" id="IPR001356">
    <property type="entry name" value="HD"/>
</dbReference>
<keyword evidence="3 4" id="KW-0371">Homeobox</keyword>
<dbReference type="PANTHER" id="PTHR45654">
    <property type="entry name" value="HOMEOBOX-LEUCINE ZIPPER PROTEIN MERISTEM L1"/>
    <property type="match status" value="1"/>
</dbReference>
<dbReference type="InterPro" id="IPR042160">
    <property type="entry name" value="HD-Zip_IV"/>
</dbReference>
<dbReference type="GO" id="GO:0005634">
    <property type="term" value="C:nucleus"/>
    <property type="evidence" value="ECO:0007669"/>
    <property type="project" value="UniProtKB-SubCell"/>
</dbReference>
<proteinExistence type="predicted"/>
<evidence type="ECO:0000256" key="3">
    <source>
        <dbReference type="ARBA" id="ARBA00023155"/>
    </source>
</evidence>
<evidence type="ECO:0000259" key="6">
    <source>
        <dbReference type="PROSITE" id="PS50071"/>
    </source>
</evidence>
<feature type="domain" description="Homeobox" evidence="6">
    <location>
        <begin position="21"/>
        <end position="81"/>
    </location>
</feature>
<feature type="DNA-binding region" description="Homeobox" evidence="4">
    <location>
        <begin position="23"/>
        <end position="82"/>
    </location>
</feature>
<dbReference type="GO" id="GO:0003677">
    <property type="term" value="F:DNA binding"/>
    <property type="evidence" value="ECO:0007669"/>
    <property type="project" value="UniProtKB-UniRule"/>
</dbReference>
<dbReference type="InterPro" id="IPR000047">
    <property type="entry name" value="HTH_motif"/>
</dbReference>
<dbReference type="PANTHER" id="PTHR45654:SF77">
    <property type="entry name" value="HOMEOBOX-LEUCINE ZIPPER PROTEIN MERISTEM L1"/>
    <property type="match status" value="1"/>
</dbReference>
<dbReference type="InterPro" id="IPR009057">
    <property type="entry name" value="Homeodomain-like_sf"/>
</dbReference>
<accession>A0AAV1CES3</accession>
<evidence type="ECO:0000256" key="1">
    <source>
        <dbReference type="ARBA" id="ARBA00004123"/>
    </source>
</evidence>
<gene>
    <name evidence="7" type="ORF">OLC1_LOCUS5411</name>
</gene>
<keyword evidence="8" id="KW-1185">Reference proteome</keyword>
<reference evidence="7" key="1">
    <citation type="submission" date="2023-03" db="EMBL/GenBank/DDBJ databases">
        <authorList>
            <person name="Julca I."/>
        </authorList>
    </citation>
    <scope>NUCLEOTIDE SEQUENCE</scope>
</reference>
<dbReference type="PROSITE" id="PS50071">
    <property type="entry name" value="HOMEOBOX_2"/>
    <property type="match status" value="1"/>
</dbReference>
<dbReference type="SUPFAM" id="SSF46689">
    <property type="entry name" value="Homeodomain-like"/>
    <property type="match status" value="1"/>
</dbReference>
<evidence type="ECO:0000256" key="2">
    <source>
        <dbReference type="ARBA" id="ARBA00023125"/>
    </source>
</evidence>